<dbReference type="AlphaFoldDB" id="A0A814UH58"/>
<feature type="region of interest" description="Disordered" evidence="1">
    <location>
        <begin position="489"/>
        <end position="522"/>
    </location>
</feature>
<feature type="compositionally biased region" description="Low complexity" evidence="1">
    <location>
        <begin position="494"/>
        <end position="517"/>
    </location>
</feature>
<dbReference type="Proteomes" id="UP000663854">
    <property type="component" value="Unassembled WGS sequence"/>
</dbReference>
<evidence type="ECO:0000256" key="1">
    <source>
        <dbReference type="SAM" id="MobiDB-lite"/>
    </source>
</evidence>
<gene>
    <name evidence="4" type="ORF">JXQ802_LOCUS23053</name>
    <name evidence="3" type="ORF">PYM288_LOCUS5652</name>
</gene>
<dbReference type="Gene3D" id="1.20.1070.10">
    <property type="entry name" value="Rhodopsin 7-helix transmembrane proteins"/>
    <property type="match status" value="2"/>
</dbReference>
<dbReference type="EMBL" id="CAJNOH010000059">
    <property type="protein sequence ID" value="CAF0822351.1"/>
    <property type="molecule type" value="Genomic_DNA"/>
</dbReference>
<evidence type="ECO:0000313" key="5">
    <source>
        <dbReference type="Proteomes" id="UP000663870"/>
    </source>
</evidence>
<keyword evidence="2" id="KW-0472">Membrane</keyword>
<evidence type="ECO:0000256" key="2">
    <source>
        <dbReference type="SAM" id="Phobius"/>
    </source>
</evidence>
<feature type="transmembrane region" description="Helical" evidence="2">
    <location>
        <begin position="115"/>
        <end position="135"/>
    </location>
</feature>
<feature type="transmembrane region" description="Helical" evidence="2">
    <location>
        <begin position="53"/>
        <end position="72"/>
    </location>
</feature>
<protein>
    <submittedName>
        <fullName evidence="4">Uncharacterized protein</fullName>
    </submittedName>
</protein>
<dbReference type="Proteomes" id="UP000663870">
    <property type="component" value="Unassembled WGS sequence"/>
</dbReference>
<feature type="transmembrane region" description="Helical" evidence="2">
    <location>
        <begin position="343"/>
        <end position="363"/>
    </location>
</feature>
<evidence type="ECO:0000313" key="4">
    <source>
        <dbReference type="EMBL" id="CAF1175639.1"/>
    </source>
</evidence>
<reference evidence="4" key="1">
    <citation type="submission" date="2021-02" db="EMBL/GenBank/DDBJ databases">
        <authorList>
            <person name="Nowell W R."/>
        </authorList>
    </citation>
    <scope>NUCLEOTIDE SEQUENCE</scope>
</reference>
<feature type="transmembrane region" description="Helical" evidence="2">
    <location>
        <begin position="150"/>
        <end position="172"/>
    </location>
</feature>
<organism evidence="4 5">
    <name type="scientific">Rotaria sordida</name>
    <dbReference type="NCBI Taxonomy" id="392033"/>
    <lineage>
        <taxon>Eukaryota</taxon>
        <taxon>Metazoa</taxon>
        <taxon>Spiralia</taxon>
        <taxon>Gnathifera</taxon>
        <taxon>Rotifera</taxon>
        <taxon>Eurotatoria</taxon>
        <taxon>Bdelloidea</taxon>
        <taxon>Philodinida</taxon>
        <taxon>Philodinidae</taxon>
        <taxon>Rotaria</taxon>
    </lineage>
</organism>
<name>A0A814UH58_9BILA</name>
<keyword evidence="2" id="KW-0812">Transmembrane</keyword>
<sequence length="719" mass="83282">MDVINKTKLSNMIISPSFTWCFLMPSIHLLSLMSNILCIIVFCSNVFIKKPIAIYFICLLISDSITLLIGYIEMIDRESNMIDKSSWLCMFNEKIIHKLTDFIYTFMGRFCLEWFLYKVLWTRASTILLAILSVQRSRTFFSLSYHESRLYAFLACIFSIIMAVTITCLEWIGVHYDKVNDSNLYVEIFQSIINTQSSQEFYSTVFYRDYNESMTNYRCIVESFNVTSFPGLTHQYNCSSNEIASEFHTLTKSLLSNREVETTENVMNILTNIISTDYNLSDNSILIKHKKIAKSPDFILKLFEKRSCQIELSYSLWLKTFNFLHSVSFSFNRHTLAIFFGNALPSFIVVLANLLSIKVIYFSKSLKYLKQSSRKNRRKHRLQNDLRAFLVILVESFSIIMISWGIPIFLTMYHCHTLYVVTISACPKIKDYLALFLFTDLFNSSTNCLLYSLSGKLFRTKFIFIVKRILTCGRGTLWKVQQNSLTATNLPFERQPSNNPSINNNNNNNNNNNIDNQSSRRRNYRYSEGLSLSLVDDQNRKSNNSIKLKTTTYNQIRVQNNTISNDSSLTTRKVSDDHHDEKNSTSEIEFDIIRKSKDTEPRQNSQSIKLFLLNKVRSLSFTNNTNNKAIELKRPAATLTVDKRKVRTKKNFFKPFTLKRQATTNLSFSTSSITASSSYGSQRKYSPNNHYSLSKLILNNTTDNRPIVKGSIFENLTSL</sequence>
<accession>A0A814UH58</accession>
<evidence type="ECO:0000313" key="3">
    <source>
        <dbReference type="EMBL" id="CAF0822351.1"/>
    </source>
</evidence>
<keyword evidence="2" id="KW-1133">Transmembrane helix</keyword>
<proteinExistence type="predicted"/>
<feature type="transmembrane region" description="Helical" evidence="2">
    <location>
        <begin position="384"/>
        <end position="412"/>
    </location>
</feature>
<keyword evidence="5" id="KW-1185">Reference proteome</keyword>
<dbReference type="EMBL" id="CAJNOL010000715">
    <property type="protein sequence ID" value="CAF1175639.1"/>
    <property type="molecule type" value="Genomic_DNA"/>
</dbReference>
<comment type="caution">
    <text evidence="4">The sequence shown here is derived from an EMBL/GenBank/DDBJ whole genome shotgun (WGS) entry which is preliminary data.</text>
</comment>
<feature type="transmembrane region" description="Helical" evidence="2">
    <location>
        <begin position="20"/>
        <end position="47"/>
    </location>
</feature>